<protein>
    <recommendedName>
        <fullName evidence="3">Glutamate--cysteine ligase</fullName>
    </recommendedName>
</protein>
<accession>A0ABD5MEM8</accession>
<dbReference type="EMBL" id="JBGNYA010000001">
    <property type="protein sequence ID" value="MFA1611433.1"/>
    <property type="molecule type" value="Genomic_DNA"/>
</dbReference>
<dbReference type="Pfam" id="PF04107">
    <property type="entry name" value="GCS2"/>
    <property type="match status" value="1"/>
</dbReference>
<keyword evidence="2" id="KW-1185">Reference proteome</keyword>
<organism evidence="1 2">
    <name type="scientific">Halobellus rubicundus</name>
    <dbReference type="NCBI Taxonomy" id="2996466"/>
    <lineage>
        <taxon>Archaea</taxon>
        <taxon>Methanobacteriati</taxon>
        <taxon>Methanobacteriota</taxon>
        <taxon>Stenosarchaea group</taxon>
        <taxon>Halobacteria</taxon>
        <taxon>Halobacteriales</taxon>
        <taxon>Haloferacaceae</taxon>
        <taxon>Halobellus</taxon>
    </lineage>
</organism>
<dbReference type="InterPro" id="IPR050141">
    <property type="entry name" value="GCL_type2/YbdK_subfam"/>
</dbReference>
<gene>
    <name evidence="1" type="ORF">OS889_10520</name>
</gene>
<comment type="caution">
    <text evidence="1">The sequence shown here is derived from an EMBL/GenBank/DDBJ whole genome shotgun (WGS) entry which is preliminary data.</text>
</comment>
<dbReference type="InterPro" id="IPR014746">
    <property type="entry name" value="Gln_synth/guanido_kin_cat_dom"/>
</dbReference>
<evidence type="ECO:0000313" key="1">
    <source>
        <dbReference type="EMBL" id="MFA1611433.1"/>
    </source>
</evidence>
<dbReference type="Gene3D" id="3.30.590.20">
    <property type="match status" value="1"/>
</dbReference>
<name>A0ABD5MEM8_9EURY</name>
<dbReference type="PANTHER" id="PTHR36510">
    <property type="entry name" value="GLUTAMATE--CYSTEINE LIGASE 2-RELATED"/>
    <property type="match status" value="1"/>
</dbReference>
<dbReference type="AlphaFoldDB" id="A0ABD5MEM8"/>
<sequence length="526" mass="57065">MTETTDAVRDALDPETREAFEARVESEAESLRAAVRDGSYDTATFAVGLELEGYVIDADGALAPAPEHVFDIDGCSRELGLHNAELHTAPDVVSDAGFRRQFDELRTTLRDVRTALEGDGRDFVLDAMWTVGPAVGTREYLDAGEEDDGVFRASNMRPVPRYVALDQAIREANDGTIELGLPGLEEATSMLVESLATSMQPHLQIPDPDDVPEYLNVATRTMGPLLSLSANSPFLPADCYEGDLGADPDVVDRTPHELRIPIFERSVDDGAEKCRVPRDVETIGELIDRIATDPTLVAAPDAMRAVGTGGDAEDAGADAEADADADPYPAFSAKRGTYWRWVRPVFGGDLPRGPDGEVDPDGTRTSVRIEYRPLPTQPTLRDTVGLQALVAGVLRGVDVTDHPLASLSWEDARTSFYAAVEDGPDADLRWVDRDGEATTATPRIYDELFSLARRGLDDLGVGAEAIEWALSPIEARREATYTSPSAWKRARVREARTDGADLPEAIRVMQSAYVDHAAGGVPFAEW</sequence>
<proteinExistence type="predicted"/>
<dbReference type="PANTHER" id="PTHR36510:SF3">
    <property type="entry name" value="CONSERVED PROTEIN"/>
    <property type="match status" value="1"/>
</dbReference>
<dbReference type="RefSeq" id="WP_372389717.1">
    <property type="nucleotide sequence ID" value="NZ_JBGNYA010000001.1"/>
</dbReference>
<dbReference type="SUPFAM" id="SSF55931">
    <property type="entry name" value="Glutamine synthetase/guanido kinase"/>
    <property type="match status" value="1"/>
</dbReference>
<evidence type="ECO:0008006" key="3">
    <source>
        <dbReference type="Google" id="ProtNLM"/>
    </source>
</evidence>
<evidence type="ECO:0000313" key="2">
    <source>
        <dbReference type="Proteomes" id="UP001570511"/>
    </source>
</evidence>
<dbReference type="InterPro" id="IPR006336">
    <property type="entry name" value="GCS2"/>
</dbReference>
<reference evidence="1 2" key="1">
    <citation type="submission" date="2024-08" db="EMBL/GenBank/DDBJ databases">
        <title>Halobellus sp. MBLA0158 whole genome sequence.</title>
        <authorList>
            <person name="Hwang C.Y."/>
            <person name="Cho E.-S."/>
            <person name="Seo M.-J."/>
        </authorList>
    </citation>
    <scope>NUCLEOTIDE SEQUENCE [LARGE SCALE GENOMIC DNA]</scope>
    <source>
        <strain evidence="1 2">MBLA0158</strain>
    </source>
</reference>
<dbReference type="Proteomes" id="UP001570511">
    <property type="component" value="Unassembled WGS sequence"/>
</dbReference>